<dbReference type="CDD" id="cd00590">
    <property type="entry name" value="RRM_SF"/>
    <property type="match status" value="1"/>
</dbReference>
<keyword evidence="4" id="KW-1185">Reference proteome</keyword>
<dbReference type="EMBL" id="JACAZI010000011">
    <property type="protein sequence ID" value="KAF7349098.1"/>
    <property type="molecule type" value="Genomic_DNA"/>
</dbReference>
<evidence type="ECO:0000313" key="4">
    <source>
        <dbReference type="Proteomes" id="UP000620124"/>
    </source>
</evidence>
<feature type="region of interest" description="Disordered" evidence="1">
    <location>
        <begin position="770"/>
        <end position="799"/>
    </location>
</feature>
<feature type="domain" description="Protein kinase" evidence="2">
    <location>
        <begin position="405"/>
        <end position="641"/>
    </location>
</feature>
<dbReference type="Gene3D" id="1.10.510.10">
    <property type="entry name" value="Transferase(Phosphotransferase) domain 1"/>
    <property type="match status" value="1"/>
</dbReference>
<dbReference type="GO" id="GO:0005524">
    <property type="term" value="F:ATP binding"/>
    <property type="evidence" value="ECO:0007669"/>
    <property type="project" value="InterPro"/>
</dbReference>
<dbReference type="PANTHER" id="PTHR44329">
    <property type="entry name" value="SERINE/THREONINE-PROTEIN KINASE TNNI3K-RELATED"/>
    <property type="match status" value="1"/>
</dbReference>
<sequence>MDSELQVKSESTIETTTNDLYKSFANNVADSSGEFVEEPAVWPVILWVAFQIQSHVHCNLSVDVDALITIIESPTEEHSGLWSWDHTDNQMLRASLLSRNGASTWVDHYPPSWREYILSLDSLDWARLGDLTRRSARERLAPPEDDAAIRAGAIAVWTSMRSVLPTPELSTILALDHFVPDDTNYRQFLSCLLERPENCHDRDRDPELIHWDNPRAWLEYNRRMLQSSVVDEYRNMPLVHVVGNAYMLHRMPHALPQRLISSVFAALLKKFGDDQPTQDFRAQVNIWKEWDFTMCLANFHRVLSSVSEFSKLIKDDNIQKTTDALMHTDILCICAQFASIFDSEASQSLCKAPNDYTQKLLDLLQDLLDYPLLNPSIHSVLLRGLLKLSKKLKQYPRCFTLRHLQLAGNPVAAGSFGDIWKTQFHKEIVCVKVMRVYEEGDIEALLKGFHHEALIWRQLAHPNILPFFGVYFSQEARSQLCLALDVALGLEYLHGQNFVHGDLKGLNVLVTRSGRAVLADFGLSSVVMDSKIVVFSSSSAKTGGTMRWQAPELFHGGRTNLASDVYALACVFYEIFTGTIPFYELTEVAVMFRVVQGDRPKQHPSITASIWNIMMECWKTEPKDRPSAVYIVSRLRDHSIGAVQNDAALDWDRWHTAKFRSSLQEHTLLKIDYSPRVPASLHAPTCKNDRIGPIRPAEMPVIPSSSPPSAFPTPPPAVATPITAPSPTLAPVPAQPPPPKTWAALAAGNPKKWGSALAQNSPTEAAPVTLSLTQSPTGPTPGTGPGAQRGPTGGQPGQHPNLIAALNVTTPQCFVKGVIEPMISSDLLTTHLNRHFGPLKDLEIVRSKACGFFEFLNLDSARKAIVMSLPQSQGGEGGVWIECGADVGLLRISIETRKQRGDRPGRRSGRGGVRGGRGKDAGRGFGPSRNE</sequence>
<evidence type="ECO:0000259" key="2">
    <source>
        <dbReference type="PROSITE" id="PS50011"/>
    </source>
</evidence>
<dbReference type="AlphaFoldDB" id="A0A8H6XVR7"/>
<reference evidence="3" key="1">
    <citation type="submission" date="2020-05" db="EMBL/GenBank/DDBJ databases">
        <title>Mycena genomes resolve the evolution of fungal bioluminescence.</title>
        <authorList>
            <person name="Tsai I.J."/>
        </authorList>
    </citation>
    <scope>NUCLEOTIDE SEQUENCE</scope>
    <source>
        <strain evidence="3">CCC161011</strain>
    </source>
</reference>
<evidence type="ECO:0000256" key="1">
    <source>
        <dbReference type="SAM" id="MobiDB-lite"/>
    </source>
</evidence>
<dbReference type="InterPro" id="IPR051681">
    <property type="entry name" value="Ser/Thr_Kinases-Pseudokinases"/>
</dbReference>
<organism evidence="3 4">
    <name type="scientific">Mycena venus</name>
    <dbReference type="NCBI Taxonomy" id="2733690"/>
    <lineage>
        <taxon>Eukaryota</taxon>
        <taxon>Fungi</taxon>
        <taxon>Dikarya</taxon>
        <taxon>Basidiomycota</taxon>
        <taxon>Agaricomycotina</taxon>
        <taxon>Agaricomycetes</taxon>
        <taxon>Agaricomycetidae</taxon>
        <taxon>Agaricales</taxon>
        <taxon>Marasmiineae</taxon>
        <taxon>Mycenaceae</taxon>
        <taxon>Mycena</taxon>
    </lineage>
</organism>
<dbReference type="Pfam" id="PF07714">
    <property type="entry name" value="PK_Tyr_Ser-Thr"/>
    <property type="match status" value="1"/>
</dbReference>
<dbReference type="InterPro" id="IPR001245">
    <property type="entry name" value="Ser-Thr/Tyr_kinase_cat_dom"/>
</dbReference>
<protein>
    <recommendedName>
        <fullName evidence="2">Protein kinase domain-containing protein</fullName>
    </recommendedName>
</protein>
<feature type="compositionally biased region" description="Gly residues" evidence="1">
    <location>
        <begin position="781"/>
        <end position="796"/>
    </location>
</feature>
<dbReference type="InterPro" id="IPR008271">
    <property type="entry name" value="Ser/Thr_kinase_AS"/>
</dbReference>
<dbReference type="OrthoDB" id="2988554at2759"/>
<feature type="compositionally biased region" description="Pro residues" evidence="1">
    <location>
        <begin position="728"/>
        <end position="739"/>
    </location>
</feature>
<dbReference type="InterPro" id="IPR000719">
    <property type="entry name" value="Prot_kinase_dom"/>
</dbReference>
<dbReference type="PRINTS" id="PR00109">
    <property type="entry name" value="TYRKINASE"/>
</dbReference>
<feature type="compositionally biased region" description="Pro residues" evidence="1">
    <location>
        <begin position="705"/>
        <end position="718"/>
    </location>
</feature>
<name>A0A8H6XVR7_9AGAR</name>
<dbReference type="PROSITE" id="PS50011">
    <property type="entry name" value="PROTEIN_KINASE_DOM"/>
    <property type="match status" value="1"/>
</dbReference>
<proteinExistence type="predicted"/>
<dbReference type="SUPFAM" id="SSF56112">
    <property type="entry name" value="Protein kinase-like (PK-like)"/>
    <property type="match status" value="1"/>
</dbReference>
<evidence type="ECO:0000313" key="3">
    <source>
        <dbReference type="EMBL" id="KAF7349098.1"/>
    </source>
</evidence>
<accession>A0A8H6XVR7</accession>
<dbReference type="InterPro" id="IPR011009">
    <property type="entry name" value="Kinase-like_dom_sf"/>
</dbReference>
<dbReference type="Proteomes" id="UP000620124">
    <property type="component" value="Unassembled WGS sequence"/>
</dbReference>
<dbReference type="Gene3D" id="3.30.200.20">
    <property type="entry name" value="Phosphorylase Kinase, domain 1"/>
    <property type="match status" value="1"/>
</dbReference>
<dbReference type="PROSITE" id="PS00108">
    <property type="entry name" value="PROTEIN_KINASE_ST"/>
    <property type="match status" value="1"/>
</dbReference>
<dbReference type="SMART" id="SM00220">
    <property type="entry name" value="S_TKc"/>
    <property type="match status" value="1"/>
</dbReference>
<dbReference type="GO" id="GO:0004674">
    <property type="term" value="F:protein serine/threonine kinase activity"/>
    <property type="evidence" value="ECO:0007669"/>
    <property type="project" value="TreeGrafter"/>
</dbReference>
<feature type="region of interest" description="Disordered" evidence="1">
    <location>
        <begin position="702"/>
        <end position="739"/>
    </location>
</feature>
<gene>
    <name evidence="3" type="ORF">MVEN_01431900</name>
</gene>
<comment type="caution">
    <text evidence="3">The sequence shown here is derived from an EMBL/GenBank/DDBJ whole genome shotgun (WGS) entry which is preliminary data.</text>
</comment>
<feature type="region of interest" description="Disordered" evidence="1">
    <location>
        <begin position="898"/>
        <end position="931"/>
    </location>
</feature>